<evidence type="ECO:0000256" key="1">
    <source>
        <dbReference type="SAM" id="MobiDB-lite"/>
    </source>
</evidence>
<feature type="compositionally biased region" description="Basic and acidic residues" evidence="1">
    <location>
        <begin position="147"/>
        <end position="156"/>
    </location>
</feature>
<organism evidence="2 3">
    <name type="scientific">Heracleum sosnowskyi</name>
    <dbReference type="NCBI Taxonomy" id="360622"/>
    <lineage>
        <taxon>Eukaryota</taxon>
        <taxon>Viridiplantae</taxon>
        <taxon>Streptophyta</taxon>
        <taxon>Embryophyta</taxon>
        <taxon>Tracheophyta</taxon>
        <taxon>Spermatophyta</taxon>
        <taxon>Magnoliopsida</taxon>
        <taxon>eudicotyledons</taxon>
        <taxon>Gunneridae</taxon>
        <taxon>Pentapetalae</taxon>
        <taxon>asterids</taxon>
        <taxon>campanulids</taxon>
        <taxon>Apiales</taxon>
        <taxon>Apiaceae</taxon>
        <taxon>Apioideae</taxon>
        <taxon>apioid superclade</taxon>
        <taxon>Tordylieae</taxon>
        <taxon>Tordyliinae</taxon>
        <taxon>Heracleum</taxon>
    </lineage>
</organism>
<sequence length="587" mass="64765">MTHRLVQISLQAVVQESFHLYKDISEVSRSPTRLALPSLPNSNPTQQESFRRANEFSKTCRRRFSHKASKFGSERTSSEDLLDATQNGTSQCISKDLEAYSDHFKQQTDQDETFQMSKSASTLSFPVSNTMADLISLDDWSGQEQETEAKNIKEEQQQQQTNAPTGWELVLAEAIQLPSTQSEPNAPRTPNHTNALPAYKFCPEQKPNTYSAFPEHIPTFNAFPEQEHEGQHIKSGEGWEIVLAENATQPVQPSFDPNLMYNKHVPSVSNTFNALPEQEQKEKEASSRQSWELVLFETSKQPTKQTPFLLENYYPQTSVLPTFSLDNFNNQPAQLPQQHYNPFLKDSNESAIVPVVTGSTIAAFETSFPEKRFLSAHTFQVTPTFTAHNIDTGKGALSASTFQATHNFSAQIPENYTKALPASAFQATPTFSAHNPYNRKVALSAPISQANPTFSPHYLDNGTGASSALTFQATSTFFAHNPDNNGMGVLSAPTIQATPTFSAYNLDKGTGASSAPTFQASPTFSAHCPDNATKAYGNDPFVAFTLSAHNPDNESGVVRNNSSVALAGAQMFEGSRNQQNLMHEQQI</sequence>
<keyword evidence="3" id="KW-1185">Reference proteome</keyword>
<dbReference type="AlphaFoldDB" id="A0AAD8MM59"/>
<evidence type="ECO:0000313" key="2">
    <source>
        <dbReference type="EMBL" id="KAK1381540.1"/>
    </source>
</evidence>
<protein>
    <submittedName>
        <fullName evidence="2">Uncharacterized protein</fullName>
    </submittedName>
</protein>
<dbReference type="EMBL" id="JAUIZM010000006">
    <property type="protein sequence ID" value="KAK1381540.1"/>
    <property type="molecule type" value="Genomic_DNA"/>
</dbReference>
<accession>A0AAD8MM59</accession>
<proteinExistence type="predicted"/>
<feature type="region of interest" description="Disordered" evidence="1">
    <location>
        <begin position="141"/>
        <end position="160"/>
    </location>
</feature>
<reference evidence="2" key="1">
    <citation type="submission" date="2023-02" db="EMBL/GenBank/DDBJ databases">
        <title>Genome of toxic invasive species Heracleum sosnowskyi carries increased number of genes despite the absence of recent whole-genome duplications.</title>
        <authorList>
            <person name="Schelkunov M."/>
            <person name="Shtratnikova V."/>
            <person name="Makarenko M."/>
            <person name="Klepikova A."/>
            <person name="Omelchenko D."/>
            <person name="Novikova G."/>
            <person name="Obukhova E."/>
            <person name="Bogdanov V."/>
            <person name="Penin A."/>
            <person name="Logacheva M."/>
        </authorList>
    </citation>
    <scope>NUCLEOTIDE SEQUENCE</scope>
    <source>
        <strain evidence="2">Hsosn_3</strain>
        <tissue evidence="2">Leaf</tissue>
    </source>
</reference>
<name>A0AAD8MM59_9APIA</name>
<comment type="caution">
    <text evidence="2">The sequence shown here is derived from an EMBL/GenBank/DDBJ whole genome shotgun (WGS) entry which is preliminary data.</text>
</comment>
<dbReference type="Proteomes" id="UP001237642">
    <property type="component" value="Unassembled WGS sequence"/>
</dbReference>
<evidence type="ECO:0000313" key="3">
    <source>
        <dbReference type="Proteomes" id="UP001237642"/>
    </source>
</evidence>
<gene>
    <name evidence="2" type="ORF">POM88_028284</name>
</gene>
<reference evidence="2" key="2">
    <citation type="submission" date="2023-05" db="EMBL/GenBank/DDBJ databases">
        <authorList>
            <person name="Schelkunov M.I."/>
        </authorList>
    </citation>
    <scope>NUCLEOTIDE SEQUENCE</scope>
    <source>
        <strain evidence="2">Hsosn_3</strain>
        <tissue evidence="2">Leaf</tissue>
    </source>
</reference>